<reference evidence="2" key="1">
    <citation type="submission" date="2007-10" db="EMBL/GenBank/DDBJ databases">
        <authorList>
            <person name="Zhao H."/>
            <person name="Waite J.H."/>
        </authorList>
    </citation>
    <scope>NUCLEOTIDE SEQUENCE</scope>
    <source>
        <strain evidence="2">ATCC 10500</strain>
    </source>
</reference>
<dbReference type="InParanoid" id="B8MU72"/>
<dbReference type="RefSeq" id="XP_002488851.1">
    <property type="nucleotide sequence ID" value="XM_002488806.1"/>
</dbReference>
<name>B8MU72_TALSN</name>
<dbReference type="EMBL" id="EQ962661">
    <property type="protein sequence ID" value="EED11928.1"/>
    <property type="molecule type" value="Genomic_DNA"/>
</dbReference>
<dbReference type="GeneID" id="8110134"/>
<reference evidence="3" key="2">
    <citation type="journal article" date="2015" name="Genome Announc.">
        <title>Genome sequence of the AIDS-associated pathogen Penicillium marneffei (ATCC18224) and its near taxonomic relative Talaromyces stipitatus (ATCC10500).</title>
        <authorList>
            <person name="Nierman W.C."/>
            <person name="Fedorova-Abrams N.D."/>
            <person name="Andrianopoulos A."/>
        </authorList>
    </citation>
    <scope>NUCLEOTIDE SEQUENCE [LARGE SCALE GENOMIC DNA]</scope>
    <source>
        <strain evidence="3">ATCC 10500 / CBS 375.48 / QM 6759 / NRRL 1006</strain>
    </source>
</reference>
<evidence type="ECO:0000313" key="3">
    <source>
        <dbReference type="Proteomes" id="UP000001745"/>
    </source>
</evidence>
<evidence type="ECO:0000313" key="2">
    <source>
        <dbReference type="EMBL" id="EED11928.1"/>
    </source>
</evidence>
<sequence length="191" mass="22257">MVFIEYDLNEFGSNITILQPSFNPDLTQDPVVISISRDQFVAFRIPNEYGISVIIEQHLTPKEIVVLLVNNDYALIGRVSVYNARDPSYWGKQLNGALTEQLHWRDKLADSKLFVWEPKEEIPEEFTTSFLKSWTSNWNLHATREVYEVMAKETITAMEFNKHKITRTLDSWTKCGVESKTLYRSDYLSKL</sequence>
<accession>B8MU72</accession>
<dbReference type="Proteomes" id="UP000001745">
    <property type="component" value="Unassembled WGS sequence"/>
</dbReference>
<proteinExistence type="predicted"/>
<keyword evidence="3" id="KW-1185">Reference proteome</keyword>
<protein>
    <submittedName>
        <fullName evidence="2">Uncharacterized protein</fullName>
    </submittedName>
</protein>
<dbReference type="GeneID" id="8108975"/>
<organism evidence="2 3">
    <name type="scientific">Talaromyces stipitatus (strain ATCC 10500 / CBS 375.48 / QM 6759 / NRRL 1006)</name>
    <name type="common">Penicillium stipitatum</name>
    <dbReference type="NCBI Taxonomy" id="441959"/>
    <lineage>
        <taxon>Eukaryota</taxon>
        <taxon>Fungi</taxon>
        <taxon>Dikarya</taxon>
        <taxon>Ascomycota</taxon>
        <taxon>Pezizomycotina</taxon>
        <taxon>Eurotiomycetes</taxon>
        <taxon>Eurotiomycetidae</taxon>
        <taxon>Eurotiales</taxon>
        <taxon>Trichocomaceae</taxon>
        <taxon>Talaromyces</taxon>
        <taxon>Talaromyces sect. Talaromyces</taxon>
    </lineage>
</organism>
<dbReference type="VEuPathDB" id="FungiDB:TSTA_111050"/>
<dbReference type="EMBL" id="EQ962664">
    <property type="protein sequence ID" value="EED11441.1"/>
    <property type="molecule type" value="Genomic_DNA"/>
</dbReference>
<dbReference type="VEuPathDB" id="FungiDB:TSTA_080520"/>
<dbReference type="RefSeq" id="XP_002488684.1">
    <property type="nucleotide sequence ID" value="XM_002488639.1"/>
</dbReference>
<evidence type="ECO:0000313" key="1">
    <source>
        <dbReference type="EMBL" id="EED11441.1"/>
    </source>
</evidence>
<dbReference type="HOGENOM" id="CLU_1422300_0_0_1"/>
<dbReference type="AlphaFoldDB" id="B8MU72"/>
<gene>
    <name evidence="1" type="ORF">TSTA_080520</name>
    <name evidence="2" type="ORF">TSTA_111050</name>
</gene>